<dbReference type="AlphaFoldDB" id="A0AAN7U3Y9"/>
<comment type="cofactor">
    <cofactor evidence="1">
        <name>Zn(2+)</name>
        <dbReference type="ChEBI" id="CHEBI:29105"/>
    </cofactor>
</comment>
<evidence type="ECO:0000259" key="8">
    <source>
        <dbReference type="Pfam" id="PF02225"/>
    </source>
</evidence>
<dbReference type="InterPro" id="IPR045175">
    <property type="entry name" value="M28_fam"/>
</dbReference>
<evidence type="ECO:0000256" key="5">
    <source>
        <dbReference type="ARBA" id="ARBA00022801"/>
    </source>
</evidence>
<dbReference type="GO" id="GO:0008235">
    <property type="term" value="F:metalloexopeptidase activity"/>
    <property type="evidence" value="ECO:0007669"/>
    <property type="project" value="InterPro"/>
</dbReference>
<dbReference type="SUPFAM" id="SSF53187">
    <property type="entry name" value="Zn-dependent exopeptidases"/>
    <property type="match status" value="1"/>
</dbReference>
<keyword evidence="6 7" id="KW-0862">Zinc</keyword>
<dbReference type="EMBL" id="JAWHQM010000001">
    <property type="protein sequence ID" value="KAK5624805.1"/>
    <property type="molecule type" value="Genomic_DNA"/>
</dbReference>
<evidence type="ECO:0000256" key="6">
    <source>
        <dbReference type="ARBA" id="ARBA00022833"/>
    </source>
</evidence>
<name>A0AAN7U3Y9_9PEZI</name>
<dbReference type="PANTHER" id="PTHR12147">
    <property type="entry name" value="METALLOPEPTIDASE M28 FAMILY MEMBER"/>
    <property type="match status" value="1"/>
</dbReference>
<dbReference type="CDD" id="cd04816">
    <property type="entry name" value="PA_SaNapH_like"/>
    <property type="match status" value="1"/>
</dbReference>
<dbReference type="PANTHER" id="PTHR12147:SF26">
    <property type="entry name" value="PEPTIDASE M28 DOMAIN-CONTAINING PROTEIN"/>
    <property type="match status" value="1"/>
</dbReference>
<evidence type="ECO:0000256" key="4">
    <source>
        <dbReference type="ARBA" id="ARBA00022723"/>
    </source>
</evidence>
<comment type="caution">
    <text evidence="10">The sequence shown here is derived from an EMBL/GenBank/DDBJ whole genome shotgun (WGS) entry which is preliminary data.</text>
</comment>
<dbReference type="Gene3D" id="3.50.30.30">
    <property type="match status" value="1"/>
</dbReference>
<dbReference type="SUPFAM" id="SSF52025">
    <property type="entry name" value="PA domain"/>
    <property type="match status" value="1"/>
</dbReference>
<evidence type="ECO:0000256" key="1">
    <source>
        <dbReference type="ARBA" id="ARBA00001947"/>
    </source>
</evidence>
<dbReference type="InterPro" id="IPR007484">
    <property type="entry name" value="Peptidase_M28"/>
</dbReference>
<comment type="similarity">
    <text evidence="2">Belongs to the peptidase M28 family. M28B subfamily.</text>
</comment>
<proteinExistence type="inferred from homology"/>
<dbReference type="GO" id="GO:0046872">
    <property type="term" value="F:metal ion binding"/>
    <property type="evidence" value="ECO:0007669"/>
    <property type="project" value="UniProtKB-KW"/>
</dbReference>
<dbReference type="Proteomes" id="UP001305414">
    <property type="component" value="Unassembled WGS sequence"/>
</dbReference>
<accession>A0AAN7U3Y9</accession>
<gene>
    <name evidence="10" type="ORF">RRF57_000522</name>
</gene>
<evidence type="ECO:0000256" key="2">
    <source>
        <dbReference type="ARBA" id="ARBA00005634"/>
    </source>
</evidence>
<evidence type="ECO:0000313" key="10">
    <source>
        <dbReference type="EMBL" id="KAK5624805.1"/>
    </source>
</evidence>
<protein>
    <recommendedName>
        <fullName evidence="7">Peptide hydrolase</fullName>
        <ecNumber evidence="7">3.4.-.-</ecNumber>
    </recommendedName>
</protein>
<evidence type="ECO:0000256" key="3">
    <source>
        <dbReference type="ARBA" id="ARBA00022670"/>
    </source>
</evidence>
<dbReference type="InterPro" id="IPR003137">
    <property type="entry name" value="PA_domain"/>
</dbReference>
<feature type="domain" description="Peptidase M28" evidence="9">
    <location>
        <begin position="273"/>
        <end position="455"/>
    </location>
</feature>
<keyword evidence="3 7" id="KW-0645">Protease</keyword>
<dbReference type="InterPro" id="IPR046450">
    <property type="entry name" value="PA_dom_sf"/>
</dbReference>
<keyword evidence="5 7" id="KW-0378">Hydrolase</keyword>
<keyword evidence="11" id="KW-1185">Reference proteome</keyword>
<feature type="domain" description="PA" evidence="8">
    <location>
        <begin position="155"/>
        <end position="245"/>
    </location>
</feature>
<dbReference type="EC" id="3.4.-.-" evidence="7"/>
<dbReference type="GO" id="GO:0006508">
    <property type="term" value="P:proteolysis"/>
    <property type="evidence" value="ECO:0007669"/>
    <property type="project" value="UniProtKB-KW"/>
</dbReference>
<keyword evidence="4 7" id="KW-0479">Metal-binding</keyword>
<dbReference type="Pfam" id="PF02225">
    <property type="entry name" value="PA"/>
    <property type="match status" value="1"/>
</dbReference>
<evidence type="ECO:0000313" key="11">
    <source>
        <dbReference type="Proteomes" id="UP001305414"/>
    </source>
</evidence>
<dbReference type="Pfam" id="PF04389">
    <property type="entry name" value="Peptidase_M28"/>
    <property type="match status" value="1"/>
</dbReference>
<dbReference type="Gene3D" id="3.40.630.10">
    <property type="entry name" value="Zn peptidases"/>
    <property type="match status" value="1"/>
</dbReference>
<organism evidence="10 11">
    <name type="scientific">Xylaria bambusicola</name>
    <dbReference type="NCBI Taxonomy" id="326684"/>
    <lineage>
        <taxon>Eukaryota</taxon>
        <taxon>Fungi</taxon>
        <taxon>Dikarya</taxon>
        <taxon>Ascomycota</taxon>
        <taxon>Pezizomycotina</taxon>
        <taxon>Sordariomycetes</taxon>
        <taxon>Xylariomycetidae</taxon>
        <taxon>Xylariales</taxon>
        <taxon>Xylariaceae</taxon>
        <taxon>Xylaria</taxon>
    </lineage>
</organism>
<reference evidence="10 11" key="1">
    <citation type="submission" date="2023-10" db="EMBL/GenBank/DDBJ databases">
        <title>Draft genome sequence of Xylaria bambusicola isolate GMP-LS, the root and basal stem rot pathogen of sugarcane in Indonesia.</title>
        <authorList>
            <person name="Selvaraj P."/>
            <person name="Muralishankar V."/>
            <person name="Muruganantham S."/>
            <person name="Sp S."/>
            <person name="Haryani S."/>
            <person name="Lau K.J.X."/>
            <person name="Naqvi N.I."/>
        </authorList>
    </citation>
    <scope>NUCLEOTIDE SEQUENCE [LARGE SCALE GENOMIC DNA]</scope>
    <source>
        <strain evidence="10">GMP-LS</strain>
    </source>
</reference>
<evidence type="ECO:0000256" key="7">
    <source>
        <dbReference type="RuleBase" id="RU361240"/>
    </source>
</evidence>
<evidence type="ECO:0000259" key="9">
    <source>
        <dbReference type="Pfam" id="PF04389"/>
    </source>
</evidence>
<sequence length="511" mass="55340">MDGELAAVSTPRLVLPHRNWTGQSLSVKMKSIEFLALAALFAAQGLATDSVLTPEGFVEKIKTEELERNLWNLGRIGKENGGHRAFGSPGYKASSDYILERAKTRFGPEYDTKVQEFDHLYNEVREISVTGPNGETVDTVTLIYNPGTDDGPIQAPLIDTPVDDERGSACFEDQWEGIDATGKIALIKRGSCALSDKLKIARAHGAAGALIYHNLPGAPSSAILGAENYGLLVPVAVIPLSVGSAWKDRLAANEEVVVELYVDAIFEERTTWNIIAETKQGDPNNVIMLGAHLDSVNDDGSGTSTLLEIMTELRYYEGYPNKVCFAWWGAEESGLIGSLHYTENLTPQEADQIKFYFNYDMVGSPYLNYEIYIGDNEGDEAGAALLLQYLTDAGKEPYYVNFGTSSDCVGFVELGIPTSGIFTGAATDPCYHLACDTLSNVNLDALTVNAKAAANAAAHLALSLDGVPARRNISLNPRSKDGARAQFLKWKRAAATVASQKSCSHRVNNII</sequence>